<dbReference type="Pfam" id="PF03109">
    <property type="entry name" value="ABC1"/>
    <property type="match status" value="2"/>
</dbReference>
<dbReference type="EMBL" id="KZ454990">
    <property type="protein sequence ID" value="PKI84026.1"/>
    <property type="molecule type" value="Genomic_DNA"/>
</dbReference>
<dbReference type="InterPro" id="IPR004147">
    <property type="entry name" value="ABC1_dom"/>
</dbReference>
<dbReference type="AlphaFoldDB" id="A0A2N1JBW1"/>
<keyword evidence="2" id="KW-1133">Transmembrane helix</keyword>
<protein>
    <recommendedName>
        <fullName evidence="3">ABC1 atypical kinase-like domain-containing protein</fullName>
    </recommendedName>
</protein>
<reference evidence="4 5" key="1">
    <citation type="submission" date="2017-10" db="EMBL/GenBank/DDBJ databases">
        <title>A novel species of cold-tolerant Malassezia isolated from bats.</title>
        <authorList>
            <person name="Lorch J.M."/>
            <person name="Palmer J.M."/>
            <person name="Vanderwolf K.J."/>
            <person name="Schmidt K.Z."/>
            <person name="Verant M.L."/>
            <person name="Weller T.J."/>
            <person name="Blehert D.S."/>
        </authorList>
    </citation>
    <scope>NUCLEOTIDE SEQUENCE [LARGE SCALE GENOMIC DNA]</scope>
    <source>
        <strain evidence="4 5">NWHC:44797-103</strain>
    </source>
</reference>
<feature type="transmembrane region" description="Helical" evidence="2">
    <location>
        <begin position="75"/>
        <end position="94"/>
    </location>
</feature>
<keyword evidence="2" id="KW-0812">Transmembrane</keyword>
<dbReference type="PANTHER" id="PTHR45890">
    <property type="entry name" value="AARF DOMAIN CONTAINING KINASE 2 (PREDICTED)"/>
    <property type="match status" value="1"/>
</dbReference>
<feature type="domain" description="ABC1 atypical kinase-like" evidence="3">
    <location>
        <begin position="253"/>
        <end position="401"/>
    </location>
</feature>
<comment type="similarity">
    <text evidence="1">Belongs to the protein kinase superfamily. ADCK protein kinase family.</text>
</comment>
<accession>A0A2N1JBW1</accession>
<evidence type="ECO:0000259" key="3">
    <source>
        <dbReference type="Pfam" id="PF03109"/>
    </source>
</evidence>
<evidence type="ECO:0000256" key="1">
    <source>
        <dbReference type="ARBA" id="ARBA00009670"/>
    </source>
</evidence>
<feature type="domain" description="ABC1 atypical kinase-like" evidence="3">
    <location>
        <begin position="158"/>
        <end position="210"/>
    </location>
</feature>
<dbReference type="InterPro" id="IPR052402">
    <property type="entry name" value="ADCK_kinase"/>
</dbReference>
<dbReference type="PANTHER" id="PTHR45890:SF1">
    <property type="entry name" value="AARF DOMAIN CONTAINING KINASE 2"/>
    <property type="match status" value="1"/>
</dbReference>
<dbReference type="GO" id="GO:0005739">
    <property type="term" value="C:mitochondrion"/>
    <property type="evidence" value="ECO:0007669"/>
    <property type="project" value="TreeGrafter"/>
</dbReference>
<dbReference type="OrthoDB" id="1290869at2759"/>
<dbReference type="Proteomes" id="UP000232875">
    <property type="component" value="Unassembled WGS sequence"/>
</dbReference>
<dbReference type="CDD" id="cd13971">
    <property type="entry name" value="ADCK2-like"/>
    <property type="match status" value="1"/>
</dbReference>
<sequence>MIGFSIAAVGFGIAAYMYVRRRSEAGARVVAEQEETLLAQNDATEKKKEDIPRIFAGIQWVCATVQDAILVFGRFIVLAVIFFPVLITVPLLFIGKSKRIADSNEGMNESVRWGALLWYKLLVKQMEFAGPTFVKLGQWAGSRHDLFPDALCNMFGKLHSNNKPHSLQHTKRELERVFQLSFDQIFESFDNNPLGVGAVGQVYKAVLRDNLLPPGYLEQKPMGKRLPEPAHRIGRELALTYEHTEVEPRVPTNAVAIKVLHPNVHGLIDCDVRIMRFFANIFNALPGMKWVSLPEEVNQFAELMVSQLDLRKEASNLMRFEKNFASRGGLVTFPRPLVEFCSRNVMIEELIDAVPLKYFMNLGGDEYDKRIAALGLDAFLSMLLLDNFTHADLHPGNIMVRFYLPTTRSILQNILTRSLASFDPDYALGNGYSSGIVSDDKVVSALLERSSNKKEWLKELKNMELEGYLPEIVLIDAGLVSELSATNRHNFLDLFAAVATFDGDQTGTLLVERCRSPQLVTDKAAFVQKIAHIVNSVKSDTFSLASLHIGEALSDTLSAVRKCHVKMEPEFVDTIISILILEGIGRRLDPDLDVFRSAIPILRSLGLKVSRDDSQFRELRQQTTFKAQLSMIKLWAYMEGRNMLLSLSNSPKLVDAFVRYGWFSD</sequence>
<gene>
    <name evidence="4" type="ORF">MVES_001937</name>
</gene>
<evidence type="ECO:0000313" key="4">
    <source>
        <dbReference type="EMBL" id="PKI84026.1"/>
    </source>
</evidence>
<dbReference type="InterPro" id="IPR044095">
    <property type="entry name" value="ADCK2_dom"/>
</dbReference>
<dbReference type="STRING" id="2020962.A0A2N1JBW1"/>
<keyword evidence="5" id="KW-1185">Reference proteome</keyword>
<evidence type="ECO:0000256" key="2">
    <source>
        <dbReference type="SAM" id="Phobius"/>
    </source>
</evidence>
<keyword evidence="2" id="KW-0472">Membrane</keyword>
<name>A0A2N1JBW1_9BASI</name>
<evidence type="ECO:0000313" key="5">
    <source>
        <dbReference type="Proteomes" id="UP000232875"/>
    </source>
</evidence>
<dbReference type="SUPFAM" id="SSF56112">
    <property type="entry name" value="Protein kinase-like (PK-like)"/>
    <property type="match status" value="1"/>
</dbReference>
<dbReference type="InterPro" id="IPR011009">
    <property type="entry name" value="Kinase-like_dom_sf"/>
</dbReference>
<proteinExistence type="inferred from homology"/>
<organism evidence="4 5">
    <name type="scientific">Malassezia vespertilionis</name>
    <dbReference type="NCBI Taxonomy" id="2020962"/>
    <lineage>
        <taxon>Eukaryota</taxon>
        <taxon>Fungi</taxon>
        <taxon>Dikarya</taxon>
        <taxon>Basidiomycota</taxon>
        <taxon>Ustilaginomycotina</taxon>
        <taxon>Malasseziomycetes</taxon>
        <taxon>Malasseziales</taxon>
        <taxon>Malasseziaceae</taxon>
        <taxon>Malassezia</taxon>
    </lineage>
</organism>